<name>A0ABW1ADV9_9ACTN</name>
<evidence type="ECO:0000313" key="6">
    <source>
        <dbReference type="Proteomes" id="UP001596074"/>
    </source>
</evidence>
<evidence type="ECO:0000313" key="5">
    <source>
        <dbReference type="EMBL" id="MFC5752711.1"/>
    </source>
</evidence>
<evidence type="ECO:0000256" key="1">
    <source>
        <dbReference type="ARBA" id="ARBA00006432"/>
    </source>
</evidence>
<dbReference type="RefSeq" id="WP_378288973.1">
    <property type="nucleotide sequence ID" value="NZ_JBHSON010000095.1"/>
</dbReference>
<dbReference type="CDD" id="cd04433">
    <property type="entry name" value="AFD_class_I"/>
    <property type="match status" value="1"/>
</dbReference>
<evidence type="ECO:0000259" key="4">
    <source>
        <dbReference type="Pfam" id="PF13193"/>
    </source>
</evidence>
<feature type="domain" description="AMP-dependent synthetase/ligase" evidence="3">
    <location>
        <begin position="12"/>
        <end position="359"/>
    </location>
</feature>
<gene>
    <name evidence="5" type="ORF">ACFPZN_44460</name>
</gene>
<organism evidence="5 6">
    <name type="scientific">Actinomadura rugatobispora</name>
    <dbReference type="NCBI Taxonomy" id="1994"/>
    <lineage>
        <taxon>Bacteria</taxon>
        <taxon>Bacillati</taxon>
        <taxon>Actinomycetota</taxon>
        <taxon>Actinomycetes</taxon>
        <taxon>Streptosporangiales</taxon>
        <taxon>Thermomonosporaceae</taxon>
        <taxon>Actinomadura</taxon>
    </lineage>
</organism>
<feature type="domain" description="AMP-binding enzyme C-terminal" evidence="4">
    <location>
        <begin position="407"/>
        <end position="482"/>
    </location>
</feature>
<dbReference type="Gene3D" id="3.40.50.12780">
    <property type="entry name" value="N-terminal domain of ligase-like"/>
    <property type="match status" value="1"/>
</dbReference>
<keyword evidence="6" id="KW-1185">Reference proteome</keyword>
<dbReference type="InterPro" id="IPR045851">
    <property type="entry name" value="AMP-bd_C_sf"/>
</dbReference>
<dbReference type="PROSITE" id="PS00455">
    <property type="entry name" value="AMP_BINDING"/>
    <property type="match status" value="1"/>
</dbReference>
<evidence type="ECO:0000259" key="3">
    <source>
        <dbReference type="Pfam" id="PF00501"/>
    </source>
</evidence>
<dbReference type="PANTHER" id="PTHR43201">
    <property type="entry name" value="ACYL-COA SYNTHETASE"/>
    <property type="match status" value="1"/>
</dbReference>
<dbReference type="InterPro" id="IPR020845">
    <property type="entry name" value="AMP-binding_CS"/>
</dbReference>
<dbReference type="InterPro" id="IPR042099">
    <property type="entry name" value="ANL_N_sf"/>
</dbReference>
<dbReference type="PANTHER" id="PTHR43201:SF5">
    <property type="entry name" value="MEDIUM-CHAIN ACYL-COA LIGASE ACSF2, MITOCHONDRIAL"/>
    <property type="match status" value="1"/>
</dbReference>
<dbReference type="Gene3D" id="3.30.300.30">
    <property type="match status" value="1"/>
</dbReference>
<dbReference type="Pfam" id="PF00501">
    <property type="entry name" value="AMP-binding"/>
    <property type="match status" value="1"/>
</dbReference>
<comment type="similarity">
    <text evidence="1">Belongs to the ATP-dependent AMP-binding enzyme family.</text>
</comment>
<keyword evidence="2" id="KW-0436">Ligase</keyword>
<dbReference type="InterPro" id="IPR000873">
    <property type="entry name" value="AMP-dep_synth/lig_dom"/>
</dbReference>
<comment type="caution">
    <text evidence="5">The sequence shown here is derived from an EMBL/GenBank/DDBJ whole genome shotgun (WGS) entry which is preliminary data.</text>
</comment>
<reference evidence="6" key="1">
    <citation type="journal article" date="2019" name="Int. J. Syst. Evol. Microbiol.">
        <title>The Global Catalogue of Microorganisms (GCM) 10K type strain sequencing project: providing services to taxonomists for standard genome sequencing and annotation.</title>
        <authorList>
            <consortium name="The Broad Institute Genomics Platform"/>
            <consortium name="The Broad Institute Genome Sequencing Center for Infectious Disease"/>
            <person name="Wu L."/>
            <person name="Ma J."/>
        </authorList>
    </citation>
    <scope>NUCLEOTIDE SEQUENCE [LARGE SCALE GENOMIC DNA]</scope>
    <source>
        <strain evidence="6">KCTC 42087</strain>
    </source>
</reference>
<proteinExistence type="inferred from homology"/>
<dbReference type="Proteomes" id="UP001596074">
    <property type="component" value="Unassembled WGS sequence"/>
</dbReference>
<dbReference type="Pfam" id="PF13193">
    <property type="entry name" value="AMP-binding_C"/>
    <property type="match status" value="1"/>
</dbReference>
<dbReference type="SUPFAM" id="SSF56801">
    <property type="entry name" value="Acetyl-CoA synthetase-like"/>
    <property type="match status" value="1"/>
</dbReference>
<sequence>MHLSRLLTLATSRQGERVALGGRADGLSFTRLARRAAGGATVLREQAAGHAVLLARNGPVMPQLLFAAARAGIAFTPVNYRLSATHIRGLLADLDAPLVVADDDYLPIVAGEHRAMAGTEFVAACDAAEPAPESDFPDDKPAVMLFTSGTTSKPKIVLLRHRHLTSYILQNVGHGSAEDGDAALVSMPPYHIAAVASVLSNLYAGRRVVYLPDFTAEAWLELARRERVTSAMVVPTMLSRVVEHLGTGSAGVPSLRTLLYGGSRMPRSLLARALVAFDGVGFVNAYGMTETSSTISLLGPDDHRTALVAGDESVRARLGSVGLPVQGIELQIRGGDGAVLGPDEPGELWVRGPQVSGEYVGRGSVLDAGGWFPTRDRAWLDSEGYLFVEGRSDDTIIRGGENIAPAEIEETLVAHPEVADAAVIGVPDDEWGERILAVVVRRAGSEVDERELRDWARSRLRGSRTPDHVVWRDELPRNEAGKLVRRDLVADVTGSTTG</sequence>
<dbReference type="InterPro" id="IPR025110">
    <property type="entry name" value="AMP-bd_C"/>
</dbReference>
<protein>
    <submittedName>
        <fullName evidence="5">Class I adenylate-forming enzyme family protein</fullName>
    </submittedName>
</protein>
<accession>A0ABW1ADV9</accession>
<evidence type="ECO:0000256" key="2">
    <source>
        <dbReference type="ARBA" id="ARBA00022598"/>
    </source>
</evidence>
<dbReference type="EMBL" id="JBHSON010000095">
    <property type="protein sequence ID" value="MFC5752711.1"/>
    <property type="molecule type" value="Genomic_DNA"/>
</dbReference>